<dbReference type="HOGENOM" id="CLU_087757_0_0_1"/>
<sequence>MPDLVVSIANKISDARDFIRFKAICKSWNCARSSEAHPFDPWILKYEHIGEFGAVTFASIVDYRLFEVSFLALVGKRHRLIGCDGSGCLVTVDDRDESIVFQLNPLSHREHIVLPRLPTWCRMELFVVVTNLWPLKSTPLLGSLPVCIWHLGSQSNWTTIPLEDFWRSSPEHMCIYFEHHLPAPPQVVGLRLSWVIGMSNSSLLFGR</sequence>
<name>K3XSR0_SETIT</name>
<dbReference type="InterPro" id="IPR050942">
    <property type="entry name" value="F-box_BR-signaling"/>
</dbReference>
<reference evidence="1" key="2">
    <citation type="submission" date="2018-08" db="UniProtKB">
        <authorList>
            <consortium name="EnsemblPlants"/>
        </authorList>
    </citation>
    <scope>IDENTIFICATION</scope>
    <source>
        <strain evidence="1">Yugu1</strain>
    </source>
</reference>
<keyword evidence="2" id="KW-1185">Reference proteome</keyword>
<evidence type="ECO:0000313" key="1">
    <source>
        <dbReference type="EnsemblPlants" id="KQL03582"/>
    </source>
</evidence>
<dbReference type="EnsemblPlants" id="KQL03582">
    <property type="protein sequence ID" value="KQL03582"/>
    <property type="gene ID" value="SETIT_004961mg"/>
</dbReference>
<dbReference type="EMBL" id="AGNK02002773">
    <property type="status" value="NOT_ANNOTATED_CDS"/>
    <property type="molecule type" value="Genomic_DNA"/>
</dbReference>
<dbReference type="PANTHER" id="PTHR44259:SF114">
    <property type="entry name" value="OS06G0707300 PROTEIN"/>
    <property type="match status" value="1"/>
</dbReference>
<dbReference type="Proteomes" id="UP000004995">
    <property type="component" value="Unassembled WGS sequence"/>
</dbReference>
<reference evidence="2" key="1">
    <citation type="journal article" date="2012" name="Nat. Biotechnol.">
        <title>Reference genome sequence of the model plant Setaria.</title>
        <authorList>
            <person name="Bennetzen J.L."/>
            <person name="Schmutz J."/>
            <person name="Wang H."/>
            <person name="Percifield R."/>
            <person name="Hawkins J."/>
            <person name="Pontaroli A.C."/>
            <person name="Estep M."/>
            <person name="Feng L."/>
            <person name="Vaughn J.N."/>
            <person name="Grimwood J."/>
            <person name="Jenkins J."/>
            <person name="Barry K."/>
            <person name="Lindquist E."/>
            <person name="Hellsten U."/>
            <person name="Deshpande S."/>
            <person name="Wang X."/>
            <person name="Wu X."/>
            <person name="Mitros T."/>
            <person name="Triplett J."/>
            <person name="Yang X."/>
            <person name="Ye C.Y."/>
            <person name="Mauro-Herrera M."/>
            <person name="Wang L."/>
            <person name="Li P."/>
            <person name="Sharma M."/>
            <person name="Sharma R."/>
            <person name="Ronald P.C."/>
            <person name="Panaud O."/>
            <person name="Kellogg E.A."/>
            <person name="Brutnell T.P."/>
            <person name="Doust A.N."/>
            <person name="Tuskan G.A."/>
            <person name="Rokhsar D."/>
            <person name="Devos K.M."/>
        </authorList>
    </citation>
    <scope>NUCLEOTIDE SEQUENCE [LARGE SCALE GENOMIC DNA]</scope>
    <source>
        <strain evidence="2">cv. Yugu1</strain>
    </source>
</reference>
<evidence type="ECO:0000313" key="2">
    <source>
        <dbReference type="Proteomes" id="UP000004995"/>
    </source>
</evidence>
<protein>
    <recommendedName>
        <fullName evidence="3">F-box domain-containing protein</fullName>
    </recommendedName>
</protein>
<accession>K3XSR0</accession>
<dbReference type="InParanoid" id="K3XSR0"/>
<organism evidence="1 2">
    <name type="scientific">Setaria italica</name>
    <name type="common">Foxtail millet</name>
    <name type="synonym">Panicum italicum</name>
    <dbReference type="NCBI Taxonomy" id="4555"/>
    <lineage>
        <taxon>Eukaryota</taxon>
        <taxon>Viridiplantae</taxon>
        <taxon>Streptophyta</taxon>
        <taxon>Embryophyta</taxon>
        <taxon>Tracheophyta</taxon>
        <taxon>Spermatophyta</taxon>
        <taxon>Magnoliopsida</taxon>
        <taxon>Liliopsida</taxon>
        <taxon>Poales</taxon>
        <taxon>Poaceae</taxon>
        <taxon>PACMAD clade</taxon>
        <taxon>Panicoideae</taxon>
        <taxon>Panicodae</taxon>
        <taxon>Paniceae</taxon>
        <taxon>Cenchrinae</taxon>
        <taxon>Setaria</taxon>
    </lineage>
</organism>
<dbReference type="PANTHER" id="PTHR44259">
    <property type="entry name" value="OS07G0183000 PROTEIN-RELATED"/>
    <property type="match status" value="1"/>
</dbReference>
<dbReference type="Gramene" id="KQL03582">
    <property type="protein sequence ID" value="KQL03582"/>
    <property type="gene ID" value="SETIT_004961mg"/>
</dbReference>
<proteinExistence type="predicted"/>
<evidence type="ECO:0008006" key="3">
    <source>
        <dbReference type="Google" id="ProtNLM"/>
    </source>
</evidence>
<dbReference type="AlphaFoldDB" id="K3XSR0"/>